<name>A0A2V2MVW9_9EURY</name>
<proteinExistence type="predicted"/>
<organism evidence="1 2">
    <name type="scientific">Methanospirillum stamsii</name>
    <dbReference type="NCBI Taxonomy" id="1277351"/>
    <lineage>
        <taxon>Archaea</taxon>
        <taxon>Methanobacteriati</taxon>
        <taxon>Methanobacteriota</taxon>
        <taxon>Stenosarchaea group</taxon>
        <taxon>Methanomicrobia</taxon>
        <taxon>Methanomicrobiales</taxon>
        <taxon>Methanospirillaceae</taxon>
        <taxon>Methanospirillum</taxon>
    </lineage>
</organism>
<dbReference type="Proteomes" id="UP000245934">
    <property type="component" value="Unassembled WGS sequence"/>
</dbReference>
<reference evidence="1 2" key="1">
    <citation type="submission" date="2018-05" db="EMBL/GenBank/DDBJ databases">
        <title>Draft genome of Methanospirillum stamsii Pt1.</title>
        <authorList>
            <person name="Dueholm M.S."/>
            <person name="Nielsen P.H."/>
            <person name="Bakmann L.F."/>
            <person name="Otzen D.E."/>
        </authorList>
    </citation>
    <scope>NUCLEOTIDE SEQUENCE [LARGE SCALE GENOMIC DNA]</scope>
    <source>
        <strain evidence="1 2">Pt1</strain>
    </source>
</reference>
<evidence type="ECO:0000313" key="1">
    <source>
        <dbReference type="EMBL" id="PWR70440.1"/>
    </source>
</evidence>
<protein>
    <submittedName>
        <fullName evidence="1">Uncharacterized protein</fullName>
    </submittedName>
</protein>
<comment type="caution">
    <text evidence="1">The sequence shown here is derived from an EMBL/GenBank/DDBJ whole genome shotgun (WGS) entry which is preliminary data.</text>
</comment>
<dbReference type="GeneID" id="97610909"/>
<accession>A0A2V2MVW9</accession>
<dbReference type="Pfam" id="PF20328">
    <property type="entry name" value="DUF6623"/>
    <property type="match status" value="1"/>
</dbReference>
<sequence>MSIFASWIHGTSIKPQNEGYYISKTYKGYAAIFHTHGKEWFHFAIPTPVITDNKRVMVKKVFVFYKTELSSKIVSIHVYDGGIKIPDLQFNNLALTGDHSTNLDNANTWQIANKVEMKYGLGISIEVDFGKSSPTGVPGIWFTSAGADFEKP</sequence>
<dbReference type="AlphaFoldDB" id="A0A2V2MVW9"/>
<gene>
    <name evidence="1" type="ORF">DLD82_15675</name>
</gene>
<keyword evidence="2" id="KW-1185">Reference proteome</keyword>
<evidence type="ECO:0000313" key="2">
    <source>
        <dbReference type="Proteomes" id="UP000245934"/>
    </source>
</evidence>
<dbReference type="InterPro" id="IPR046731">
    <property type="entry name" value="DUF6623"/>
</dbReference>
<dbReference type="RefSeq" id="WP_109942074.1">
    <property type="nucleotide sequence ID" value="NZ_CP176366.1"/>
</dbReference>
<dbReference type="EMBL" id="QGMZ01000042">
    <property type="protein sequence ID" value="PWR70440.1"/>
    <property type="molecule type" value="Genomic_DNA"/>
</dbReference>